<comment type="caution">
    <text evidence="7">The sequence shown here is derived from an EMBL/GenBank/DDBJ whole genome shotgun (WGS) entry which is preliminary data.</text>
</comment>
<evidence type="ECO:0000256" key="5">
    <source>
        <dbReference type="PROSITE-ProRule" id="PRU00239"/>
    </source>
</evidence>
<comment type="similarity">
    <text evidence="1">Belongs to the peptidase C2 family. PalB/RIM13 subfamily.</text>
</comment>
<comment type="caution">
    <text evidence="5">Lacks conserved residue(s) required for the propagation of feature annotation.</text>
</comment>
<protein>
    <recommendedName>
        <fullName evidence="6">Calpain catalytic domain-containing protein</fullName>
    </recommendedName>
</protein>
<evidence type="ECO:0000256" key="2">
    <source>
        <dbReference type="ARBA" id="ARBA00022670"/>
    </source>
</evidence>
<evidence type="ECO:0000313" key="8">
    <source>
        <dbReference type="Proteomes" id="UP000639403"/>
    </source>
</evidence>
<dbReference type="InterPro" id="IPR001300">
    <property type="entry name" value="Peptidase_C2_calpain_cat"/>
</dbReference>
<reference evidence="7" key="1">
    <citation type="submission" date="2020-11" db="EMBL/GenBank/DDBJ databases">
        <authorList>
            <person name="Koelle M."/>
            <person name="Horta M.A.C."/>
            <person name="Nowrousian M."/>
            <person name="Ohm R.A."/>
            <person name="Benz P."/>
            <person name="Pilgard A."/>
        </authorList>
    </citation>
    <scope>NUCLEOTIDE SEQUENCE</scope>
    <source>
        <strain evidence="7">FPRL280</strain>
    </source>
</reference>
<dbReference type="AlphaFoldDB" id="A0A8H7U0X2"/>
<evidence type="ECO:0000256" key="4">
    <source>
        <dbReference type="ARBA" id="ARBA00022807"/>
    </source>
</evidence>
<dbReference type="EMBL" id="JADOXO010000128">
    <property type="protein sequence ID" value="KAF9812596.1"/>
    <property type="molecule type" value="Genomic_DNA"/>
</dbReference>
<dbReference type="InterPro" id="IPR038765">
    <property type="entry name" value="Papain-like_cys_pep_sf"/>
</dbReference>
<dbReference type="SMART" id="SM00720">
    <property type="entry name" value="calpain_III"/>
    <property type="match status" value="2"/>
</dbReference>
<dbReference type="InterPro" id="IPR036181">
    <property type="entry name" value="MIT_dom_sf"/>
</dbReference>
<name>A0A8H7U0X2_9APHY</name>
<keyword evidence="4" id="KW-0788">Thiol protease</keyword>
<dbReference type="SUPFAM" id="SSF54001">
    <property type="entry name" value="Cysteine proteinases"/>
    <property type="match status" value="1"/>
</dbReference>
<keyword evidence="3" id="KW-0378">Hydrolase</keyword>
<dbReference type="SMART" id="SM00230">
    <property type="entry name" value="CysPc"/>
    <property type="match status" value="1"/>
</dbReference>
<dbReference type="Gene3D" id="1.20.58.80">
    <property type="entry name" value="Phosphotransferase system, lactose/cellobiose-type IIA subunit"/>
    <property type="match status" value="1"/>
</dbReference>
<gene>
    <name evidence="7" type="ORF">IEO21_06118</name>
</gene>
<dbReference type="GO" id="GO:0004198">
    <property type="term" value="F:calcium-dependent cysteine-type endopeptidase activity"/>
    <property type="evidence" value="ECO:0007669"/>
    <property type="project" value="InterPro"/>
</dbReference>
<reference evidence="7" key="2">
    <citation type="journal article" name="Front. Microbiol.">
        <title>Degradative Capacity of Two Strains of Rhodonia placenta: From Phenotype to Genotype.</title>
        <authorList>
            <person name="Kolle M."/>
            <person name="Horta M.A.C."/>
            <person name="Nowrousian M."/>
            <person name="Ohm R.A."/>
            <person name="Benz J.P."/>
            <person name="Pilgard A."/>
        </authorList>
    </citation>
    <scope>NUCLEOTIDE SEQUENCE</scope>
    <source>
        <strain evidence="7">FPRL280</strain>
    </source>
</reference>
<dbReference type="Proteomes" id="UP000639403">
    <property type="component" value="Unassembled WGS sequence"/>
</dbReference>
<dbReference type="SUPFAM" id="SSF49758">
    <property type="entry name" value="Calpain large subunit, middle domain (domain III)"/>
    <property type="match status" value="2"/>
</dbReference>
<dbReference type="InterPro" id="IPR051297">
    <property type="entry name" value="PalB/RIM13"/>
</dbReference>
<dbReference type="SUPFAM" id="SSF116846">
    <property type="entry name" value="MIT domain"/>
    <property type="match status" value="1"/>
</dbReference>
<dbReference type="PANTHER" id="PTHR46143">
    <property type="entry name" value="CALPAIN-7"/>
    <property type="match status" value="1"/>
</dbReference>
<evidence type="ECO:0000313" key="7">
    <source>
        <dbReference type="EMBL" id="KAF9812596.1"/>
    </source>
</evidence>
<dbReference type="Gene3D" id="2.60.120.380">
    <property type="match status" value="2"/>
</dbReference>
<evidence type="ECO:0000256" key="3">
    <source>
        <dbReference type="ARBA" id="ARBA00022801"/>
    </source>
</evidence>
<proteinExistence type="inferred from homology"/>
<dbReference type="Pfam" id="PF00648">
    <property type="entry name" value="Peptidase_C2"/>
    <property type="match status" value="1"/>
</dbReference>
<keyword evidence="2" id="KW-0645">Protease</keyword>
<sequence>MSASVTDDICLAQATYSKAAKAELSDLDRAFRLYVKAAEDFLNIGQSTPDATLRSKCKDEAAKALDRAEKIKAAKPDLTPVATNYFSEQAQRSVLRRSSFVNNVRIPLWDEDPVSLDENRLPAFSPEQEYSGAMWRRIEGAQVHAPALHLLPEDILQHIVTDCSTCASIAVCVSHHLRCQSQIVLSNLKPNAPYGAPYDSQDGLYRLRIFLNGAWRRVTIDDQLPTYPNGSLMCLTTGPKRLLWPSLVEKACVKLVGTYDFPGSTSCADLNLLIGWIPEHVDLKSANLQRERLWARLFDGFTKGYCLFTVGTGEKVEILSPTLPSLIPIHCYAVVDVREDDGFRHITMLDSWVRTTDNLVDQAGDKAVSSELELTCVSGSFTMSWDDVCNTFDGVYLNWDPGIFHRQIQFHSIWKSSSRKTEEGPRHSSFFHLQLRVNGEQSARGGQAVWVLLARHVKETGRKSEFTSLFVSSEGASGRAPIDAAALALKGEYSNSIHHLVRTQVMPSDGILHLVAAYDGEFSEVGFTVSAYANCDITWIEDPPKALYVKEIEGTFNAKTAGGNHHYPTFMDNPQYHLRIHDPTPNATSANVKAPTSLIVQGPRDVPMNASLVWSQGERVTELGHNEVAASSGPYSYGYAHCYRELTAGDYTLVVSAFEPRHLGEFQLHVESPLRFELTPIPQEGAGMFSKVIRDAWSEGTAGGGPNFKRYATNPAYEFQVESATQVKFRLQLVQTAPPAAVNVSIFHQTATGLMLVTTSGPYSDSVAGVATPQAILQPGSYLAIPSTYHPDVQRAFKLVLYSKDALKGVTKKQS</sequence>
<evidence type="ECO:0000256" key="1">
    <source>
        <dbReference type="ARBA" id="ARBA00010193"/>
    </source>
</evidence>
<organism evidence="7 8">
    <name type="scientific">Rhodonia placenta</name>
    <dbReference type="NCBI Taxonomy" id="104341"/>
    <lineage>
        <taxon>Eukaryota</taxon>
        <taxon>Fungi</taxon>
        <taxon>Dikarya</taxon>
        <taxon>Basidiomycota</taxon>
        <taxon>Agaricomycotina</taxon>
        <taxon>Agaricomycetes</taxon>
        <taxon>Polyporales</taxon>
        <taxon>Adustoporiaceae</taxon>
        <taxon>Rhodonia</taxon>
    </lineage>
</organism>
<dbReference type="InterPro" id="IPR022683">
    <property type="entry name" value="Calpain_III"/>
</dbReference>
<feature type="domain" description="Calpain catalytic" evidence="6">
    <location>
        <begin position="107"/>
        <end position="401"/>
    </location>
</feature>
<dbReference type="Gene3D" id="3.90.70.10">
    <property type="entry name" value="Cysteine proteinases"/>
    <property type="match status" value="1"/>
</dbReference>
<accession>A0A8H7U0X2</accession>
<dbReference type="GO" id="GO:0006508">
    <property type="term" value="P:proteolysis"/>
    <property type="evidence" value="ECO:0007669"/>
    <property type="project" value="UniProtKB-KW"/>
</dbReference>
<dbReference type="PANTHER" id="PTHR46143:SF1">
    <property type="entry name" value="CALPAIN-7"/>
    <property type="match status" value="1"/>
</dbReference>
<dbReference type="PROSITE" id="PS50203">
    <property type="entry name" value="CALPAIN_CAT"/>
    <property type="match status" value="1"/>
</dbReference>
<dbReference type="InterPro" id="IPR036213">
    <property type="entry name" value="Calpain_III_sf"/>
</dbReference>
<evidence type="ECO:0000259" key="6">
    <source>
        <dbReference type="PROSITE" id="PS50203"/>
    </source>
</evidence>